<evidence type="ECO:0000256" key="6">
    <source>
        <dbReference type="ARBA" id="ARBA00023170"/>
    </source>
</evidence>
<dbReference type="PROSITE" id="PS50262">
    <property type="entry name" value="G_PROTEIN_RECEP_F1_2"/>
    <property type="match status" value="1"/>
</dbReference>
<keyword evidence="5 8" id="KW-0472">Membrane</keyword>
<dbReference type="InterPro" id="IPR017452">
    <property type="entry name" value="GPCR_Rhodpsn_7TM"/>
</dbReference>
<dbReference type="SUPFAM" id="SSF81321">
    <property type="entry name" value="Family A G protein-coupled receptor-like"/>
    <property type="match status" value="1"/>
</dbReference>
<dbReference type="InterPro" id="IPR000276">
    <property type="entry name" value="GPCR_Rhodpsn"/>
</dbReference>
<comment type="subcellular location">
    <subcellularLocation>
        <location evidence="1">Membrane</location>
        <topology evidence="1">Multi-pass membrane protein</topology>
    </subcellularLocation>
</comment>
<dbReference type="EMBL" id="CAJNOR010002857">
    <property type="protein sequence ID" value="CAF1349353.1"/>
    <property type="molecule type" value="Genomic_DNA"/>
</dbReference>
<dbReference type="Gene3D" id="1.20.1070.10">
    <property type="entry name" value="Rhodopsin 7-helix transmembrane proteins"/>
    <property type="match status" value="1"/>
</dbReference>
<dbReference type="GO" id="GO:0005886">
    <property type="term" value="C:plasma membrane"/>
    <property type="evidence" value="ECO:0007669"/>
    <property type="project" value="TreeGrafter"/>
</dbReference>
<protein>
    <recommendedName>
        <fullName evidence="9">G-protein coupled receptors family 1 profile domain-containing protein</fullName>
    </recommendedName>
</protein>
<feature type="transmembrane region" description="Helical" evidence="8">
    <location>
        <begin position="176"/>
        <end position="196"/>
    </location>
</feature>
<evidence type="ECO:0000256" key="8">
    <source>
        <dbReference type="SAM" id="Phobius"/>
    </source>
</evidence>
<organism evidence="10 12">
    <name type="scientific">Adineta ricciae</name>
    <name type="common">Rotifer</name>
    <dbReference type="NCBI Taxonomy" id="249248"/>
    <lineage>
        <taxon>Eukaryota</taxon>
        <taxon>Metazoa</taxon>
        <taxon>Spiralia</taxon>
        <taxon>Gnathifera</taxon>
        <taxon>Rotifera</taxon>
        <taxon>Eurotatoria</taxon>
        <taxon>Bdelloidea</taxon>
        <taxon>Adinetida</taxon>
        <taxon>Adinetidae</taxon>
        <taxon>Adineta</taxon>
    </lineage>
</organism>
<dbReference type="Proteomes" id="UP000663828">
    <property type="component" value="Unassembled WGS sequence"/>
</dbReference>
<name>A0A815HBL9_ADIRI</name>
<dbReference type="EMBL" id="CAJNOJ010000779">
    <property type="protein sequence ID" value="CAF1521774.1"/>
    <property type="molecule type" value="Genomic_DNA"/>
</dbReference>
<dbReference type="GO" id="GO:0004930">
    <property type="term" value="F:G protein-coupled receptor activity"/>
    <property type="evidence" value="ECO:0007669"/>
    <property type="project" value="UniProtKB-KW"/>
</dbReference>
<gene>
    <name evidence="11" type="ORF">EDS130_LOCUS43923</name>
    <name evidence="10" type="ORF">XAT740_LOCUS31397</name>
</gene>
<feature type="transmembrane region" description="Helical" evidence="8">
    <location>
        <begin position="52"/>
        <end position="73"/>
    </location>
</feature>
<reference evidence="10" key="1">
    <citation type="submission" date="2021-02" db="EMBL/GenBank/DDBJ databases">
        <authorList>
            <person name="Nowell W R."/>
        </authorList>
    </citation>
    <scope>NUCLEOTIDE SEQUENCE</scope>
</reference>
<dbReference type="Proteomes" id="UP000663852">
    <property type="component" value="Unassembled WGS sequence"/>
</dbReference>
<proteinExistence type="predicted"/>
<evidence type="ECO:0000256" key="7">
    <source>
        <dbReference type="ARBA" id="ARBA00023224"/>
    </source>
</evidence>
<keyword evidence="4" id="KW-0297">G-protein coupled receptor</keyword>
<dbReference type="OrthoDB" id="10044919at2759"/>
<evidence type="ECO:0000313" key="10">
    <source>
        <dbReference type="EMBL" id="CAF1349353.1"/>
    </source>
</evidence>
<evidence type="ECO:0000256" key="5">
    <source>
        <dbReference type="ARBA" id="ARBA00023136"/>
    </source>
</evidence>
<keyword evidence="12" id="KW-1185">Reference proteome</keyword>
<feature type="transmembrane region" description="Helical" evidence="8">
    <location>
        <begin position="19"/>
        <end position="40"/>
    </location>
</feature>
<dbReference type="Pfam" id="PF00001">
    <property type="entry name" value="7tm_1"/>
    <property type="match status" value="1"/>
</dbReference>
<keyword evidence="3 8" id="KW-1133">Transmembrane helix</keyword>
<evidence type="ECO:0000256" key="2">
    <source>
        <dbReference type="ARBA" id="ARBA00022692"/>
    </source>
</evidence>
<feature type="transmembrane region" description="Helical" evidence="8">
    <location>
        <begin position="228"/>
        <end position="249"/>
    </location>
</feature>
<keyword evidence="6" id="KW-0675">Receptor</keyword>
<feature type="transmembrane region" description="Helical" evidence="8">
    <location>
        <begin position="269"/>
        <end position="289"/>
    </location>
</feature>
<evidence type="ECO:0000313" key="11">
    <source>
        <dbReference type="EMBL" id="CAF1521774.1"/>
    </source>
</evidence>
<evidence type="ECO:0000259" key="9">
    <source>
        <dbReference type="PROSITE" id="PS50262"/>
    </source>
</evidence>
<feature type="transmembrane region" description="Helical" evidence="8">
    <location>
        <begin position="132"/>
        <end position="156"/>
    </location>
</feature>
<feature type="domain" description="G-protein coupled receptors family 1 profile" evidence="9">
    <location>
        <begin position="32"/>
        <end position="288"/>
    </location>
</feature>
<sequence>MSQIATINTLNYIRTQTRLYGYIVIFVTGSIGNTLNIFIFATKLKESVCSRYLLVGDVANNICLLITILPAIIGVIYGKKGTESSDAWCKIDNYLIDVCYLTSTWTLCLASVDRYLCSSRQASHRKWSSVKVANWTIFVIIFVSMCLAIPDLPYWYIDSSSRTCVSSETYRRYLTYFLFSCMMTVAPLFVLSIAGYKTYYSLRASVYPVEVVTQNARRQRMDNQLARMLLLQIIVFLFQSMTLFIYFVYQQITTNWVRNTMQQTIQNLAQSIIYLINYSFLSTSFYVYYLQSSKYRATVYKIFAIKKRQVIGCTIPHQKNRGIINTSIQAQRTTEL</sequence>
<evidence type="ECO:0000256" key="1">
    <source>
        <dbReference type="ARBA" id="ARBA00004141"/>
    </source>
</evidence>
<evidence type="ECO:0000256" key="3">
    <source>
        <dbReference type="ARBA" id="ARBA00022989"/>
    </source>
</evidence>
<dbReference type="PANTHER" id="PTHR45695:SF9">
    <property type="entry name" value="LEUCOKININ RECEPTOR"/>
    <property type="match status" value="1"/>
</dbReference>
<evidence type="ECO:0000313" key="12">
    <source>
        <dbReference type="Proteomes" id="UP000663828"/>
    </source>
</evidence>
<keyword evidence="2 8" id="KW-0812">Transmembrane</keyword>
<comment type="caution">
    <text evidence="10">The sequence shown here is derived from an EMBL/GenBank/DDBJ whole genome shotgun (WGS) entry which is preliminary data.</text>
</comment>
<dbReference type="AlphaFoldDB" id="A0A815HBL9"/>
<evidence type="ECO:0000256" key="4">
    <source>
        <dbReference type="ARBA" id="ARBA00023040"/>
    </source>
</evidence>
<dbReference type="PANTHER" id="PTHR45695">
    <property type="entry name" value="LEUCOKININ RECEPTOR-RELATED"/>
    <property type="match status" value="1"/>
</dbReference>
<keyword evidence="7" id="KW-0807">Transducer</keyword>
<accession>A0A815HBL9</accession>